<dbReference type="PROSITE" id="PS51257">
    <property type="entry name" value="PROKAR_LIPOPROTEIN"/>
    <property type="match status" value="1"/>
</dbReference>
<evidence type="ECO:0000313" key="3">
    <source>
        <dbReference type="Proteomes" id="UP000298588"/>
    </source>
</evidence>
<sequence>MIRHLLTASALVCLSFACPSTAEASWLGWFGYDRPVVYRPITTAQTVYFQPSSSVVAPAHPHHRVRICRPHRHGAPHHACR</sequence>
<feature type="signal peptide" evidence="1">
    <location>
        <begin position="1"/>
        <end position="24"/>
    </location>
</feature>
<organism evidence="2 3">
    <name type="scientific">Phreatobacter aquaticus</name>
    <dbReference type="NCBI Taxonomy" id="2570229"/>
    <lineage>
        <taxon>Bacteria</taxon>
        <taxon>Pseudomonadati</taxon>
        <taxon>Pseudomonadota</taxon>
        <taxon>Alphaproteobacteria</taxon>
        <taxon>Hyphomicrobiales</taxon>
        <taxon>Phreatobacteraceae</taxon>
        <taxon>Phreatobacter</taxon>
    </lineage>
</organism>
<dbReference type="AlphaFoldDB" id="A0A4D7QE36"/>
<evidence type="ECO:0000313" key="2">
    <source>
        <dbReference type="EMBL" id="QCK84985.1"/>
    </source>
</evidence>
<accession>A0A4D7QE36</accession>
<dbReference type="EMBL" id="CP039865">
    <property type="protein sequence ID" value="QCK84985.1"/>
    <property type="molecule type" value="Genomic_DNA"/>
</dbReference>
<protein>
    <submittedName>
        <fullName evidence="2">Uncharacterized protein</fullName>
    </submittedName>
</protein>
<keyword evidence="1" id="KW-0732">Signal</keyword>
<dbReference type="OrthoDB" id="9815580at2"/>
<reference evidence="2 3" key="1">
    <citation type="submission" date="2019-04" db="EMBL/GenBank/DDBJ databases">
        <title>Phreatobacter aquaticus sp. nov.</title>
        <authorList>
            <person name="Choi A."/>
            <person name="Baek K."/>
        </authorList>
    </citation>
    <scope>NUCLEOTIDE SEQUENCE [LARGE SCALE GENOMIC DNA]</scope>
    <source>
        <strain evidence="2 3">NMCR1094</strain>
    </source>
</reference>
<dbReference type="KEGG" id="paqt:E8L99_03935"/>
<gene>
    <name evidence="2" type="ORF">E8L99_03935</name>
</gene>
<feature type="chain" id="PRO_5020417171" evidence="1">
    <location>
        <begin position="25"/>
        <end position="81"/>
    </location>
</feature>
<evidence type="ECO:0000256" key="1">
    <source>
        <dbReference type="SAM" id="SignalP"/>
    </source>
</evidence>
<dbReference type="RefSeq" id="WP_137098319.1">
    <property type="nucleotide sequence ID" value="NZ_CP039865.1"/>
</dbReference>
<keyword evidence="3" id="KW-1185">Reference proteome</keyword>
<proteinExistence type="predicted"/>
<dbReference type="Proteomes" id="UP000298588">
    <property type="component" value="Chromosome"/>
</dbReference>
<name>A0A4D7QE36_9HYPH</name>